<dbReference type="InterPro" id="IPR011344">
    <property type="entry name" value="ssDNA-bd"/>
</dbReference>
<protein>
    <recommendedName>
        <fullName evidence="3">Single-stranded DNA-binding protein</fullName>
    </recommendedName>
</protein>
<evidence type="ECO:0000313" key="6">
    <source>
        <dbReference type="Proteomes" id="UP000468413"/>
    </source>
</evidence>
<name>A0A6I1GHM2_9BIFI</name>
<accession>A0A6I1GHM2</accession>
<evidence type="ECO:0000256" key="3">
    <source>
        <dbReference type="RuleBase" id="RU000524"/>
    </source>
</evidence>
<dbReference type="InterPro" id="IPR012340">
    <property type="entry name" value="NA-bd_OB-fold"/>
</dbReference>
<keyword evidence="1 2" id="KW-0238">DNA-binding</keyword>
<sequence length="168" mass="18790">MAIQQATVTITGFVANDPVLTETPNFSVLNFRVGSNRSRLDMSTGEWRDIGSCWIPVKAFRALAVNTHKSIRKGDKLIVLGALTTEQWKTEQGETRSRMVLEASNIGHDFNYATTTLTKVPRTNQENKTDNAAVQGVTLQARPEEDVNQPNQRQDMPVDDDFENNPEI</sequence>
<dbReference type="InterPro" id="IPR000424">
    <property type="entry name" value="Primosome_PriB/ssb"/>
</dbReference>
<dbReference type="EMBL" id="WBVS01000001">
    <property type="protein sequence ID" value="KAB7789176.1"/>
    <property type="molecule type" value="Genomic_DNA"/>
</dbReference>
<proteinExistence type="predicted"/>
<evidence type="ECO:0000313" key="5">
    <source>
        <dbReference type="EMBL" id="KAB7789176.1"/>
    </source>
</evidence>
<feature type="compositionally biased region" description="Acidic residues" evidence="4">
    <location>
        <begin position="157"/>
        <end position="168"/>
    </location>
</feature>
<dbReference type="Proteomes" id="UP000468413">
    <property type="component" value="Unassembled WGS sequence"/>
</dbReference>
<dbReference type="Gene3D" id="2.40.50.140">
    <property type="entry name" value="Nucleic acid-binding proteins"/>
    <property type="match status" value="1"/>
</dbReference>
<evidence type="ECO:0000256" key="4">
    <source>
        <dbReference type="SAM" id="MobiDB-lite"/>
    </source>
</evidence>
<feature type="region of interest" description="Disordered" evidence="4">
    <location>
        <begin position="136"/>
        <end position="168"/>
    </location>
</feature>
<dbReference type="GO" id="GO:0003697">
    <property type="term" value="F:single-stranded DNA binding"/>
    <property type="evidence" value="ECO:0007669"/>
    <property type="project" value="InterPro"/>
</dbReference>
<gene>
    <name evidence="5" type="ORF">F7D08_0128</name>
</gene>
<dbReference type="CDD" id="cd04496">
    <property type="entry name" value="SSB_OBF"/>
    <property type="match status" value="1"/>
</dbReference>
<dbReference type="NCBIfam" id="TIGR00621">
    <property type="entry name" value="ssb"/>
    <property type="match status" value="1"/>
</dbReference>
<evidence type="ECO:0000256" key="2">
    <source>
        <dbReference type="PROSITE-ProRule" id="PRU00252"/>
    </source>
</evidence>
<dbReference type="RefSeq" id="WP_152208832.1">
    <property type="nucleotide sequence ID" value="NZ_WBVS01000001.1"/>
</dbReference>
<evidence type="ECO:0000256" key="1">
    <source>
        <dbReference type="ARBA" id="ARBA00023125"/>
    </source>
</evidence>
<dbReference type="Pfam" id="PF00436">
    <property type="entry name" value="SSB"/>
    <property type="match status" value="1"/>
</dbReference>
<comment type="caution">
    <text evidence="5">The sequence shown here is derived from an EMBL/GenBank/DDBJ whole genome shotgun (WGS) entry which is preliminary data.</text>
</comment>
<dbReference type="SUPFAM" id="SSF50249">
    <property type="entry name" value="Nucleic acid-binding proteins"/>
    <property type="match status" value="1"/>
</dbReference>
<keyword evidence="6" id="KW-1185">Reference proteome</keyword>
<dbReference type="GO" id="GO:0006260">
    <property type="term" value="P:DNA replication"/>
    <property type="evidence" value="ECO:0007669"/>
    <property type="project" value="InterPro"/>
</dbReference>
<dbReference type="AlphaFoldDB" id="A0A6I1GHM2"/>
<dbReference type="PROSITE" id="PS50935">
    <property type="entry name" value="SSB"/>
    <property type="match status" value="1"/>
</dbReference>
<organism evidence="5 6">
    <name type="scientific">Bifidobacterium cebidarum</name>
    <dbReference type="NCBI Taxonomy" id="2650773"/>
    <lineage>
        <taxon>Bacteria</taxon>
        <taxon>Bacillati</taxon>
        <taxon>Actinomycetota</taxon>
        <taxon>Actinomycetes</taxon>
        <taxon>Bifidobacteriales</taxon>
        <taxon>Bifidobacteriaceae</taxon>
        <taxon>Bifidobacterium</taxon>
    </lineage>
</organism>
<reference evidence="5 6" key="1">
    <citation type="submission" date="2019-09" db="EMBL/GenBank/DDBJ databases">
        <title>Characterization of the phylogenetic diversity of two novel species belonging to the genus Bifidobacterium: Bifidobacterium cebidarum sp. nov. and Bifidobacterium leontopitheci sp. nov.</title>
        <authorList>
            <person name="Lugli G.A."/>
            <person name="Duranti S."/>
            <person name="Milani C."/>
            <person name="Turroni F."/>
            <person name="Ventura M."/>
        </authorList>
    </citation>
    <scope>NUCLEOTIDE SEQUENCE [LARGE SCALE GENOMIC DNA]</scope>
    <source>
        <strain evidence="5 6">LMG 31469</strain>
    </source>
</reference>